<dbReference type="InterPro" id="IPR040131">
    <property type="entry name" value="MnmG_N"/>
</dbReference>
<dbReference type="AlphaFoldDB" id="A0A813MQ85"/>
<comment type="caution">
    <text evidence="6">The sequence shown here is derived from an EMBL/GenBank/DDBJ whole genome shotgun (WGS) entry which is preliminary data.</text>
</comment>
<dbReference type="GO" id="GO:0050660">
    <property type="term" value="F:flavin adenine dinucleotide binding"/>
    <property type="evidence" value="ECO:0007669"/>
    <property type="project" value="InterPro"/>
</dbReference>
<organism evidence="6 7">
    <name type="scientific">Brachionus calyciflorus</name>
    <dbReference type="NCBI Taxonomy" id="104777"/>
    <lineage>
        <taxon>Eukaryota</taxon>
        <taxon>Metazoa</taxon>
        <taxon>Spiralia</taxon>
        <taxon>Gnathifera</taxon>
        <taxon>Rotifera</taxon>
        <taxon>Eurotatoria</taxon>
        <taxon>Monogononta</taxon>
        <taxon>Pseudotrocha</taxon>
        <taxon>Ploima</taxon>
        <taxon>Brachionidae</taxon>
        <taxon>Brachionus</taxon>
    </lineage>
</organism>
<evidence type="ECO:0000313" key="6">
    <source>
        <dbReference type="EMBL" id="CAF0725893.1"/>
    </source>
</evidence>
<dbReference type="InterPro" id="IPR044920">
    <property type="entry name" value="MnmG_C_subdom_sf"/>
</dbReference>
<dbReference type="FunFam" id="1.10.150.570:FF:000001">
    <property type="entry name" value="tRNA uridine 5-carboxymethylaminomethyl modification enzyme MnmG"/>
    <property type="match status" value="1"/>
</dbReference>
<dbReference type="Gene3D" id="1.10.150.570">
    <property type="entry name" value="GidA associated domain, C-terminal subdomain"/>
    <property type="match status" value="1"/>
</dbReference>
<keyword evidence="4" id="KW-0274">FAD</keyword>
<reference evidence="6" key="1">
    <citation type="submission" date="2021-02" db="EMBL/GenBank/DDBJ databases">
        <authorList>
            <person name="Nowell W R."/>
        </authorList>
    </citation>
    <scope>NUCLEOTIDE SEQUENCE</scope>
    <source>
        <strain evidence="6">Ploen Becks lab</strain>
    </source>
</reference>
<dbReference type="PANTHER" id="PTHR11806">
    <property type="entry name" value="GLUCOSE INHIBITED DIVISION PROTEIN A"/>
    <property type="match status" value="1"/>
</dbReference>
<dbReference type="InterPro" id="IPR020595">
    <property type="entry name" value="MnmG-rel_CS"/>
</dbReference>
<protein>
    <recommendedName>
        <fullName evidence="5">tRNA uridine 5-carboxymethylaminomethyl modification enzyme C-terminal subdomain domain-containing protein</fullName>
    </recommendedName>
</protein>
<evidence type="ECO:0000256" key="2">
    <source>
        <dbReference type="ARBA" id="ARBA00007653"/>
    </source>
</evidence>
<dbReference type="InterPro" id="IPR036188">
    <property type="entry name" value="FAD/NAD-bd_sf"/>
</dbReference>
<proteinExistence type="inferred from homology"/>
<dbReference type="OrthoDB" id="3329at2759"/>
<dbReference type="Pfam" id="PF21680">
    <property type="entry name" value="GIDA_C_1st"/>
    <property type="match status" value="1"/>
</dbReference>
<dbReference type="EMBL" id="CAJNOC010000198">
    <property type="protein sequence ID" value="CAF0725893.1"/>
    <property type="molecule type" value="Genomic_DNA"/>
</dbReference>
<evidence type="ECO:0000313" key="7">
    <source>
        <dbReference type="Proteomes" id="UP000663879"/>
    </source>
</evidence>
<dbReference type="InterPro" id="IPR049312">
    <property type="entry name" value="GIDA_C_N"/>
</dbReference>
<comment type="similarity">
    <text evidence="2">Belongs to the MnmG family.</text>
</comment>
<dbReference type="PANTHER" id="PTHR11806:SF0">
    <property type="entry name" value="PROTEIN MTO1 HOMOLOG, MITOCHONDRIAL"/>
    <property type="match status" value="1"/>
</dbReference>
<dbReference type="FunFam" id="3.50.50.60:FF:000002">
    <property type="entry name" value="tRNA uridine 5-carboxymethylaminomethyl modification enzyme MnmG"/>
    <property type="match status" value="1"/>
</dbReference>
<evidence type="ECO:0000256" key="1">
    <source>
        <dbReference type="ARBA" id="ARBA00001974"/>
    </source>
</evidence>
<dbReference type="NCBIfam" id="TIGR00136">
    <property type="entry name" value="mnmG_gidA"/>
    <property type="match status" value="1"/>
</dbReference>
<dbReference type="InterPro" id="IPR002218">
    <property type="entry name" value="MnmG-rel"/>
</dbReference>
<dbReference type="Proteomes" id="UP000663879">
    <property type="component" value="Unassembled WGS sequence"/>
</dbReference>
<dbReference type="FunFam" id="3.50.50.60:FF:000082">
    <property type="entry name" value="protein MTO1 homolog, mitochondrial isoform X1"/>
    <property type="match status" value="1"/>
</dbReference>
<sequence length="670" mass="76103">MLKGLCKLKTLTKSGFISNRKSFYVTVTHAEYESKKTDFDTYDVIVIGGGHAGCEAAHAAARMNTRTLLLTHKIETIGQMSCNPSFGGIGKGHLMREIDALDGLCGRICDISGTHYKILNKRKGPAVWGNRAQIDRVLYKKNMQHELLNTKNLTIIAEPVDDLMLIQDQSNSQLRVGGIVLENGRLIKSKTVVITTGTFLRANINYGLEVRPAGRLGDKPSIELGNSLEKIGFKMGRLKTGTPPRIDGRTIDFSKLEKKYPDYPPVPFSFLNDKVHLEPEQQLLCHMTYTNSDVAKIIKDTLHLNRHVKEETRGPRYCPSIESKVIKFHRDRHQIWLEPEGFNNHVIYPQGMSCTLPGEYQEKMFKKIEGLENAKLLQYGYGVEYDYIDPREIKPTLETKRVENLFFAGQINGTTGYEEAASQGIIAGINSAGKIYNKKPFTISRTEGYIGVLIDDLTTLGTSEPYRMFTGRSEYRLSLRCDNADLRLTEKGYEIGAVQDHRYEKFKQFKHLYDDALEFLGSVTYSVPVWKAKIPSLPCEADNPCNKNILDLLRIEGVNIKMFENFVTPKYKYLLEDEKLSQRVKIYCVYSEQERRQNVEMDDIRKNESISLPVNFNYEKLNLSKEAREKLVNHKPISLGAASRIPGMTPSAILTILKYLKNNSENLRTV</sequence>
<keyword evidence="7" id="KW-1185">Reference proteome</keyword>
<dbReference type="GO" id="GO:0005739">
    <property type="term" value="C:mitochondrion"/>
    <property type="evidence" value="ECO:0007669"/>
    <property type="project" value="GOC"/>
</dbReference>
<gene>
    <name evidence="6" type="ORF">OXX778_LOCUS2507</name>
</gene>
<dbReference type="SMART" id="SM01228">
    <property type="entry name" value="GIDA_assoc_3"/>
    <property type="match status" value="1"/>
</dbReference>
<name>A0A813MQ85_9BILA</name>
<dbReference type="SUPFAM" id="SSF51905">
    <property type="entry name" value="FAD/NAD(P)-binding domain"/>
    <property type="match status" value="1"/>
</dbReference>
<dbReference type="GO" id="GO:0030488">
    <property type="term" value="P:tRNA methylation"/>
    <property type="evidence" value="ECO:0007669"/>
    <property type="project" value="TreeGrafter"/>
</dbReference>
<comment type="cofactor">
    <cofactor evidence="1">
        <name>FAD</name>
        <dbReference type="ChEBI" id="CHEBI:57692"/>
    </cofactor>
</comment>
<dbReference type="HAMAP" id="MF_00129">
    <property type="entry name" value="MnmG_GidA"/>
    <property type="match status" value="1"/>
</dbReference>
<dbReference type="GO" id="GO:0005829">
    <property type="term" value="C:cytosol"/>
    <property type="evidence" value="ECO:0007669"/>
    <property type="project" value="TreeGrafter"/>
</dbReference>
<dbReference type="GO" id="GO:0070899">
    <property type="term" value="P:mitochondrial tRNA wobble uridine modification"/>
    <property type="evidence" value="ECO:0007669"/>
    <property type="project" value="UniProtKB-ARBA"/>
</dbReference>
<evidence type="ECO:0000256" key="4">
    <source>
        <dbReference type="ARBA" id="ARBA00022827"/>
    </source>
</evidence>
<dbReference type="InterPro" id="IPR026904">
    <property type="entry name" value="MnmG_C"/>
</dbReference>
<dbReference type="InterPro" id="IPR047001">
    <property type="entry name" value="MnmG_C_subdom"/>
</dbReference>
<keyword evidence="3" id="KW-0285">Flavoprotein</keyword>
<dbReference type="PROSITE" id="PS01281">
    <property type="entry name" value="GIDA_2"/>
    <property type="match status" value="1"/>
</dbReference>
<dbReference type="Pfam" id="PF01134">
    <property type="entry name" value="GIDA"/>
    <property type="match status" value="1"/>
</dbReference>
<evidence type="ECO:0000259" key="5">
    <source>
        <dbReference type="SMART" id="SM01228"/>
    </source>
</evidence>
<evidence type="ECO:0000256" key="3">
    <source>
        <dbReference type="ARBA" id="ARBA00022630"/>
    </source>
</evidence>
<accession>A0A813MQ85</accession>
<dbReference type="Gene3D" id="3.50.50.60">
    <property type="entry name" value="FAD/NAD(P)-binding domain"/>
    <property type="match status" value="2"/>
</dbReference>
<dbReference type="Pfam" id="PF13932">
    <property type="entry name" value="SAM_GIDA_C"/>
    <property type="match status" value="1"/>
</dbReference>
<dbReference type="PROSITE" id="PS01280">
    <property type="entry name" value="GIDA_1"/>
    <property type="match status" value="1"/>
</dbReference>
<feature type="domain" description="tRNA uridine 5-carboxymethylaminomethyl modification enzyme C-terminal subdomain" evidence="5">
    <location>
        <begin position="588"/>
        <end position="658"/>
    </location>
</feature>
<dbReference type="InterPro" id="IPR004416">
    <property type="entry name" value="MnmG"/>
</dbReference>